<evidence type="ECO:0000313" key="2">
    <source>
        <dbReference type="EMBL" id="RDU23248.1"/>
    </source>
</evidence>
<reference evidence="2 3" key="1">
    <citation type="submission" date="2018-07" db="EMBL/GenBank/DDBJ databases">
        <title>Anaerosacharophilus polymeroproducens gen. nov. sp. nov., an anaerobic bacterium isolated from salt field.</title>
        <authorList>
            <person name="Kim W."/>
            <person name="Yang S.-H."/>
            <person name="Oh J."/>
            <person name="Lee J.-H."/>
            <person name="Kwon K.K."/>
        </authorList>
    </citation>
    <scope>NUCLEOTIDE SEQUENCE [LARGE SCALE GENOMIC DNA]</scope>
    <source>
        <strain evidence="2 3">MCWD5</strain>
    </source>
</reference>
<organism evidence="2 3">
    <name type="scientific">Anaerosacchariphilus polymeriproducens</name>
    <dbReference type="NCBI Taxonomy" id="1812858"/>
    <lineage>
        <taxon>Bacteria</taxon>
        <taxon>Bacillati</taxon>
        <taxon>Bacillota</taxon>
        <taxon>Clostridia</taxon>
        <taxon>Lachnospirales</taxon>
        <taxon>Lachnospiraceae</taxon>
        <taxon>Anaerosacchariphilus</taxon>
    </lineage>
</organism>
<accession>A0A371AUK8</accession>
<dbReference type="InterPro" id="IPR004919">
    <property type="entry name" value="GmrSD_N"/>
</dbReference>
<dbReference type="PANTHER" id="PTHR39639">
    <property type="entry name" value="CHROMOSOME 16, WHOLE GENOME SHOTGUN SEQUENCE"/>
    <property type="match status" value="1"/>
</dbReference>
<name>A0A371AUK8_9FIRM</name>
<proteinExistence type="predicted"/>
<dbReference type="EMBL" id="QRCT01000032">
    <property type="protein sequence ID" value="RDU23248.1"/>
    <property type="molecule type" value="Genomic_DNA"/>
</dbReference>
<dbReference type="Gene3D" id="3.30.950.30">
    <property type="entry name" value="Schlafen, AAA domain"/>
    <property type="match status" value="1"/>
</dbReference>
<dbReference type="PANTHER" id="PTHR39639:SF1">
    <property type="entry name" value="DUF262 DOMAIN-CONTAINING PROTEIN"/>
    <property type="match status" value="1"/>
</dbReference>
<evidence type="ECO:0000313" key="3">
    <source>
        <dbReference type="Proteomes" id="UP000255036"/>
    </source>
</evidence>
<dbReference type="Proteomes" id="UP000255036">
    <property type="component" value="Unassembled WGS sequence"/>
</dbReference>
<dbReference type="AlphaFoldDB" id="A0A371AUK8"/>
<dbReference type="InterPro" id="IPR038461">
    <property type="entry name" value="Schlafen_AlbA_2_dom_sf"/>
</dbReference>
<evidence type="ECO:0000259" key="1">
    <source>
        <dbReference type="Pfam" id="PF03235"/>
    </source>
</evidence>
<protein>
    <submittedName>
        <fullName evidence="2">DUF262 domain-containing protein</fullName>
    </submittedName>
</protein>
<sequence>MSNNEGIMLWRYRMKKQPVISGKVVERAYEEYRGDTFLVNRRYQRKLVWGQEEKKAFIDSLVKGYPIPLFLFSKATYKEIQKYEIIDGMQRLNALFSYIENAFSNEEGEYFDLQTTALTKSLAESDILVQRTPIMDRDICVKLVSYELPFSIYEENDSKTIDEVFRRINSNGQHLSRQEIRQAGATGEFAQLVRRMATIIRGDVSHEDILLLPKISEISIGKDINGKGIEPADVFWVKENIIKKEDLRQSMDEEVIADLIAGMIISPIPPSRLSTLDSYYGFNSEDISPSDRRIEQALASNPPEKIQQQFIYIYDEIKKIFHNRKDTLIEHIVNKRVYKGPRYFQVLFLALYRLLIVEERVIIDYDTIYNQLDKISSRTINISGGGGAWSGKEKNELITATAAVLKGYTKERTETDPMYYSYTTELETLLRQSKTENSQYDFKQGIHDLKTGELNEGLINKIFKTLTAMGNSEKGAVGYVILGVADNENDEMKISTQYDTKSVKVGNFFVSGLEGEIDAYYKGNTDKYFSMIKSVLEKQPLTEHYRRQIGSKIRLVDYFGKTVIIIKIVNDNGAVMYDNNYYTRICANNDAQPVSAEAMPAFFAKFM</sequence>
<gene>
    <name evidence="2" type="ORF">DWV06_10760</name>
</gene>
<dbReference type="Pfam" id="PF03235">
    <property type="entry name" value="GmrSD_N"/>
    <property type="match status" value="1"/>
</dbReference>
<feature type="domain" description="GmrSD restriction endonucleases N-terminal" evidence="1">
    <location>
        <begin position="39"/>
        <end position="183"/>
    </location>
</feature>
<comment type="caution">
    <text evidence="2">The sequence shown here is derived from an EMBL/GenBank/DDBJ whole genome shotgun (WGS) entry which is preliminary data.</text>
</comment>
<keyword evidence="3" id="KW-1185">Reference proteome</keyword>